<dbReference type="Pfam" id="PF00890">
    <property type="entry name" value="FAD_binding_2"/>
    <property type="match status" value="1"/>
</dbReference>
<dbReference type="GO" id="GO:0016491">
    <property type="term" value="F:oxidoreductase activity"/>
    <property type="evidence" value="ECO:0007669"/>
    <property type="project" value="UniProtKB-KW"/>
</dbReference>
<name>A0ABD5V4B5_9EURY</name>
<keyword evidence="6" id="KW-1185">Reference proteome</keyword>
<evidence type="ECO:0000313" key="6">
    <source>
        <dbReference type="Proteomes" id="UP001596312"/>
    </source>
</evidence>
<dbReference type="InterPro" id="IPR003953">
    <property type="entry name" value="FAD-dep_OxRdtase_2_FAD-bd"/>
</dbReference>
<feature type="domain" description="FAD-dependent oxidoreductase 2 FAD-binding" evidence="4">
    <location>
        <begin position="5"/>
        <end position="35"/>
    </location>
</feature>
<organism evidence="5 6">
    <name type="scientific">Halalkalicoccus tibetensis</name>
    <dbReference type="NCBI Taxonomy" id="175632"/>
    <lineage>
        <taxon>Archaea</taxon>
        <taxon>Methanobacteriati</taxon>
        <taxon>Methanobacteriota</taxon>
        <taxon>Stenosarchaea group</taxon>
        <taxon>Halobacteria</taxon>
        <taxon>Halobacteriales</taxon>
        <taxon>Halococcaceae</taxon>
        <taxon>Halalkalicoccus</taxon>
    </lineage>
</organism>
<accession>A0ABD5V4B5</accession>
<keyword evidence="1" id="KW-0285">Flavoprotein</keyword>
<protein>
    <submittedName>
        <fullName evidence="5">FAD-binding protein</fullName>
    </submittedName>
</protein>
<dbReference type="InterPro" id="IPR050097">
    <property type="entry name" value="Ferredoxin-NADP_redctase_2"/>
</dbReference>
<dbReference type="PRINTS" id="PR00469">
    <property type="entry name" value="PNDRDTASEII"/>
</dbReference>
<dbReference type="PRINTS" id="PR00368">
    <property type="entry name" value="FADPNR"/>
</dbReference>
<evidence type="ECO:0000256" key="2">
    <source>
        <dbReference type="ARBA" id="ARBA00023002"/>
    </source>
</evidence>
<reference evidence="5 6" key="1">
    <citation type="journal article" date="2019" name="Int. J. Syst. Evol. Microbiol.">
        <title>The Global Catalogue of Microorganisms (GCM) 10K type strain sequencing project: providing services to taxonomists for standard genome sequencing and annotation.</title>
        <authorList>
            <consortium name="The Broad Institute Genomics Platform"/>
            <consortium name="The Broad Institute Genome Sequencing Center for Infectious Disease"/>
            <person name="Wu L."/>
            <person name="Ma J."/>
        </authorList>
    </citation>
    <scope>NUCLEOTIDE SEQUENCE [LARGE SCALE GENOMIC DNA]</scope>
    <source>
        <strain evidence="5 6">CGMCC 1.3240</strain>
    </source>
</reference>
<dbReference type="RefSeq" id="WP_340602195.1">
    <property type="nucleotide sequence ID" value="NZ_JBBMXV010000001.1"/>
</dbReference>
<dbReference type="EMBL" id="JBHSXQ010000001">
    <property type="protein sequence ID" value="MFC6903704.1"/>
    <property type="molecule type" value="Genomic_DNA"/>
</dbReference>
<dbReference type="AlphaFoldDB" id="A0ABD5V4B5"/>
<dbReference type="PANTHER" id="PTHR48105">
    <property type="entry name" value="THIOREDOXIN REDUCTASE 1-RELATED-RELATED"/>
    <property type="match status" value="1"/>
</dbReference>
<sequence>MTEYDAVIVGGGVAGLSAAVFTARAGLETLVVNCERSILARNALLENYPGFPVGIDPRRFLDMLRDQARHAGCTFDQARVDEIATTGAGFETHMEGRSVASRYVIAASWDDAGYLAELPVEIEEGFIEAGPTGETAVEGLYAAGRLAGGYHQAIVAAGHGAQVALTLLREDDPEFYNDWTTPEGYFTNRGYEVPTGCEEITAAERKRREEEGREVLREHLERTYREGPDAHPENE</sequence>
<evidence type="ECO:0000313" key="5">
    <source>
        <dbReference type="EMBL" id="MFC6903704.1"/>
    </source>
</evidence>
<dbReference type="Proteomes" id="UP001596312">
    <property type="component" value="Unassembled WGS sequence"/>
</dbReference>
<feature type="region of interest" description="Disordered" evidence="3">
    <location>
        <begin position="202"/>
        <end position="235"/>
    </location>
</feature>
<dbReference type="SUPFAM" id="SSF51905">
    <property type="entry name" value="FAD/NAD(P)-binding domain"/>
    <property type="match status" value="1"/>
</dbReference>
<evidence type="ECO:0000256" key="3">
    <source>
        <dbReference type="SAM" id="MobiDB-lite"/>
    </source>
</evidence>
<gene>
    <name evidence="5" type="ORF">ACFQGH_00670</name>
</gene>
<evidence type="ECO:0000256" key="1">
    <source>
        <dbReference type="ARBA" id="ARBA00022630"/>
    </source>
</evidence>
<comment type="caution">
    <text evidence="5">The sequence shown here is derived from an EMBL/GenBank/DDBJ whole genome shotgun (WGS) entry which is preliminary data.</text>
</comment>
<dbReference type="Gene3D" id="3.50.50.60">
    <property type="entry name" value="FAD/NAD(P)-binding domain"/>
    <property type="match status" value="1"/>
</dbReference>
<proteinExistence type="predicted"/>
<keyword evidence="2" id="KW-0560">Oxidoreductase</keyword>
<evidence type="ECO:0000259" key="4">
    <source>
        <dbReference type="Pfam" id="PF00890"/>
    </source>
</evidence>
<dbReference type="InterPro" id="IPR036188">
    <property type="entry name" value="FAD/NAD-bd_sf"/>
</dbReference>